<dbReference type="GO" id="GO:0016168">
    <property type="term" value="F:chlorophyll binding"/>
    <property type="evidence" value="ECO:0007669"/>
    <property type="project" value="UniProtKB-KW"/>
</dbReference>
<keyword evidence="5" id="KW-0157">Chromophore</keyword>
<dbReference type="GO" id="GO:0016020">
    <property type="term" value="C:membrane"/>
    <property type="evidence" value="ECO:0007669"/>
    <property type="project" value="InterPro"/>
</dbReference>
<feature type="binding site" evidence="5">
    <location>
        <position position="175"/>
    </location>
    <ligand>
        <name>chlorophyll a</name>
        <dbReference type="ChEBI" id="CHEBI:58416"/>
        <label>1</label>
    </ligand>
</feature>
<protein>
    <recommendedName>
        <fullName evidence="8">Light-harvesting complex protein</fullName>
    </recommendedName>
</protein>
<feature type="binding site" evidence="5">
    <location>
        <position position="78"/>
    </location>
    <ligand>
        <name>chlorophyll a</name>
        <dbReference type="ChEBI" id="CHEBI:58416"/>
        <label>1</label>
    </ligand>
</feature>
<gene>
    <name evidence="7" type="ORF">HPHI1048_LOCUS2902</name>
</gene>
<keyword evidence="3" id="KW-0602">Photosynthesis</keyword>
<evidence type="ECO:0000256" key="1">
    <source>
        <dbReference type="ARBA" id="ARBA00004229"/>
    </source>
</evidence>
<feature type="binding site" evidence="5">
    <location>
        <position position="83"/>
    </location>
    <ligand>
        <name>chlorophyll a</name>
        <dbReference type="ChEBI" id="CHEBI:58416"/>
        <label>1</label>
    </ligand>
</feature>
<dbReference type="InterPro" id="IPR022796">
    <property type="entry name" value="Chloroa_b-bind"/>
</dbReference>
<evidence type="ECO:0000256" key="5">
    <source>
        <dbReference type="PIRSR" id="PIRSR601344-1"/>
    </source>
</evidence>
<organism evidence="7">
    <name type="scientific">Hanusia phi</name>
    <dbReference type="NCBI Taxonomy" id="3032"/>
    <lineage>
        <taxon>Eukaryota</taxon>
        <taxon>Cryptophyceae</taxon>
        <taxon>Pyrenomonadales</taxon>
        <taxon>Geminigeraceae</taxon>
        <taxon>Hanusia</taxon>
    </lineage>
</organism>
<evidence type="ECO:0000313" key="7">
    <source>
        <dbReference type="EMBL" id="CAD8470237.1"/>
    </source>
</evidence>
<dbReference type="AlphaFoldDB" id="A0A7S0E0X8"/>
<dbReference type="Pfam" id="PF00504">
    <property type="entry name" value="Chloroa_b-bind"/>
    <property type="match status" value="1"/>
</dbReference>
<feature type="binding site" description="axial binding residue" evidence="5">
    <location>
        <position position="120"/>
    </location>
    <ligand>
        <name>chlorophyll b</name>
        <dbReference type="ChEBI" id="CHEBI:61721"/>
        <label>1</label>
    </ligand>
    <ligandPart>
        <name>Mg</name>
        <dbReference type="ChEBI" id="CHEBI:25107"/>
    </ligandPart>
</feature>
<reference evidence="7" key="1">
    <citation type="submission" date="2021-01" db="EMBL/GenBank/DDBJ databases">
        <authorList>
            <person name="Corre E."/>
            <person name="Pelletier E."/>
            <person name="Niang G."/>
            <person name="Scheremetjew M."/>
            <person name="Finn R."/>
            <person name="Kale V."/>
            <person name="Holt S."/>
            <person name="Cochrane G."/>
            <person name="Meng A."/>
            <person name="Brown T."/>
            <person name="Cohen L."/>
        </authorList>
    </citation>
    <scope>NUCLEOTIDE SEQUENCE</scope>
    <source>
        <strain evidence="7">CCMP325</strain>
    </source>
</reference>
<evidence type="ECO:0000256" key="2">
    <source>
        <dbReference type="ARBA" id="ARBA00022528"/>
    </source>
</evidence>
<feature type="binding site" evidence="5">
    <location>
        <position position="81"/>
    </location>
    <ligand>
        <name>chlorophyll a</name>
        <dbReference type="ChEBI" id="CHEBI:58416"/>
        <label>1</label>
    </ligand>
</feature>
<feature type="binding site" description="axial binding residue" evidence="5">
    <location>
        <position position="127"/>
    </location>
    <ligand>
        <name>chlorophyll b</name>
        <dbReference type="ChEBI" id="CHEBI:61721"/>
        <label>1</label>
    </ligand>
    <ligandPart>
        <name>Mg</name>
        <dbReference type="ChEBI" id="CHEBI:25107"/>
    </ligandPart>
</feature>
<comment type="subcellular location">
    <subcellularLocation>
        <location evidence="1">Plastid</location>
        <location evidence="1">Chloroplast</location>
    </subcellularLocation>
</comment>
<dbReference type="Gene3D" id="1.10.3460.10">
    <property type="entry name" value="Chlorophyll a/b binding protein domain"/>
    <property type="match status" value="1"/>
</dbReference>
<dbReference type="PANTHER" id="PTHR21649">
    <property type="entry name" value="CHLOROPHYLL A/B BINDING PROTEIN"/>
    <property type="match status" value="1"/>
</dbReference>
<dbReference type="GO" id="GO:0009765">
    <property type="term" value="P:photosynthesis, light harvesting"/>
    <property type="evidence" value="ECO:0007669"/>
    <property type="project" value="InterPro"/>
</dbReference>
<dbReference type="GO" id="GO:0009507">
    <property type="term" value="C:chloroplast"/>
    <property type="evidence" value="ECO:0007669"/>
    <property type="project" value="UniProtKB-SubCell"/>
</dbReference>
<feature type="signal peptide" evidence="6">
    <location>
        <begin position="1"/>
        <end position="16"/>
    </location>
</feature>
<evidence type="ECO:0000256" key="4">
    <source>
        <dbReference type="ARBA" id="ARBA00022640"/>
    </source>
</evidence>
<keyword evidence="4" id="KW-0934">Plastid</keyword>
<dbReference type="SUPFAM" id="SSF103511">
    <property type="entry name" value="Chlorophyll a-b binding protein"/>
    <property type="match status" value="1"/>
</dbReference>
<feature type="chain" id="PRO_5030583224" description="Light-harvesting complex protein" evidence="6">
    <location>
        <begin position="17"/>
        <end position="238"/>
    </location>
</feature>
<keyword evidence="6" id="KW-0732">Signal</keyword>
<feature type="binding site" evidence="5">
    <location>
        <position position="170"/>
    </location>
    <ligand>
        <name>chlorophyll a</name>
        <dbReference type="ChEBI" id="CHEBI:58416"/>
        <label>1</label>
    </ligand>
</feature>
<evidence type="ECO:0008006" key="8">
    <source>
        <dbReference type="Google" id="ProtNLM"/>
    </source>
</evidence>
<name>A0A7S0E0X8_9CRYP</name>
<keyword evidence="5" id="KW-0148">Chlorophyll</keyword>
<keyword evidence="2" id="KW-0150">Chloroplast</keyword>
<accession>A0A7S0E0X8</accession>
<dbReference type="InterPro" id="IPR001344">
    <property type="entry name" value="Chloro_AB-bd_pln"/>
</dbReference>
<evidence type="ECO:0000256" key="6">
    <source>
        <dbReference type="SAM" id="SignalP"/>
    </source>
</evidence>
<proteinExistence type="predicted"/>
<sequence>MFRALLLAACMASASAFMPTTSVLPKAATARAAVSRGPSMQDRFAYKTSCGYDIEAPYWAVNGGVFGWPDVIWAREAEVKHGRIAMLAATGLIVQDLFTFPFYSKWYTGEKVWALHDKLVKVGAAWQVLLFLFALEIPFIQKAIDGTLDGTGDYGFDPLGLKSDRRAVTEIKNGRLAMIAFGGMMQHYLLTGKGPVQFITQIPNFKSCVANAAALPGAKVASLPFFGKTLEVASALCR</sequence>
<dbReference type="EMBL" id="HBEO01004059">
    <property type="protein sequence ID" value="CAD8470237.1"/>
    <property type="molecule type" value="Transcribed_RNA"/>
</dbReference>
<feature type="binding site" evidence="5">
    <location>
        <position position="173"/>
    </location>
    <ligand>
        <name>chlorophyll a</name>
        <dbReference type="ChEBI" id="CHEBI:58416"/>
        <label>1</label>
    </ligand>
</feature>
<evidence type="ECO:0000256" key="3">
    <source>
        <dbReference type="ARBA" id="ARBA00022531"/>
    </source>
</evidence>